<name>A0A9P4KEI2_9PLEO</name>
<comment type="caution">
    <text evidence="3">The sequence shown here is derived from an EMBL/GenBank/DDBJ whole genome shotgun (WGS) entry which is preliminary data.</text>
</comment>
<dbReference type="GO" id="GO:0016491">
    <property type="term" value="F:oxidoreductase activity"/>
    <property type="evidence" value="ECO:0007669"/>
    <property type="project" value="TreeGrafter"/>
</dbReference>
<evidence type="ECO:0000313" key="3">
    <source>
        <dbReference type="EMBL" id="KAF2267140.1"/>
    </source>
</evidence>
<evidence type="ECO:0000256" key="1">
    <source>
        <dbReference type="ARBA" id="ARBA00006484"/>
    </source>
</evidence>
<dbReference type="EMBL" id="ML986593">
    <property type="protein sequence ID" value="KAF2267140.1"/>
    <property type="molecule type" value="Genomic_DNA"/>
</dbReference>
<organism evidence="3 4">
    <name type="scientific">Lojkania enalia</name>
    <dbReference type="NCBI Taxonomy" id="147567"/>
    <lineage>
        <taxon>Eukaryota</taxon>
        <taxon>Fungi</taxon>
        <taxon>Dikarya</taxon>
        <taxon>Ascomycota</taxon>
        <taxon>Pezizomycotina</taxon>
        <taxon>Dothideomycetes</taxon>
        <taxon>Pleosporomycetidae</taxon>
        <taxon>Pleosporales</taxon>
        <taxon>Pleosporales incertae sedis</taxon>
        <taxon>Lojkania</taxon>
    </lineage>
</organism>
<dbReference type="InterPro" id="IPR051468">
    <property type="entry name" value="Fungal_SecMetab_SDRs"/>
</dbReference>
<proteinExistence type="inferred from homology"/>
<protein>
    <submittedName>
        <fullName evidence="3">NAD(P)-binding protein</fullName>
    </submittedName>
</protein>
<dbReference type="InterPro" id="IPR036291">
    <property type="entry name" value="NAD(P)-bd_dom_sf"/>
</dbReference>
<dbReference type="GO" id="GO:0005737">
    <property type="term" value="C:cytoplasm"/>
    <property type="evidence" value="ECO:0007669"/>
    <property type="project" value="TreeGrafter"/>
</dbReference>
<accession>A0A9P4KEI2</accession>
<dbReference type="SUPFAM" id="SSF51735">
    <property type="entry name" value="NAD(P)-binding Rossmann-fold domains"/>
    <property type="match status" value="1"/>
</dbReference>
<dbReference type="PANTHER" id="PTHR43544:SF32">
    <property type="entry name" value="CHAIN DEHYDROGENASE, PUTATIVE (AFU_ORTHOLOGUE AFUA_5G01530)-RELATED"/>
    <property type="match status" value="1"/>
</dbReference>
<dbReference type="PRINTS" id="PR00081">
    <property type="entry name" value="GDHRDH"/>
</dbReference>
<keyword evidence="4" id="KW-1185">Reference proteome</keyword>
<evidence type="ECO:0000313" key="4">
    <source>
        <dbReference type="Proteomes" id="UP000800093"/>
    </source>
</evidence>
<gene>
    <name evidence="3" type="ORF">CC78DRAFT_530944</name>
</gene>
<dbReference type="PANTHER" id="PTHR43544">
    <property type="entry name" value="SHORT-CHAIN DEHYDROGENASE/REDUCTASE"/>
    <property type="match status" value="1"/>
</dbReference>
<dbReference type="Proteomes" id="UP000800093">
    <property type="component" value="Unassembled WGS sequence"/>
</dbReference>
<dbReference type="PRINTS" id="PR00080">
    <property type="entry name" value="SDRFAMILY"/>
</dbReference>
<dbReference type="Pfam" id="PF00106">
    <property type="entry name" value="adh_short"/>
    <property type="match status" value="1"/>
</dbReference>
<comment type="similarity">
    <text evidence="1 2">Belongs to the short-chain dehydrogenases/reductases (SDR) family.</text>
</comment>
<dbReference type="Gene3D" id="3.40.50.720">
    <property type="entry name" value="NAD(P)-binding Rossmann-like Domain"/>
    <property type="match status" value="1"/>
</dbReference>
<dbReference type="GO" id="GO:0019748">
    <property type="term" value="P:secondary metabolic process"/>
    <property type="evidence" value="ECO:0007669"/>
    <property type="project" value="TreeGrafter"/>
</dbReference>
<dbReference type="AlphaFoldDB" id="A0A9P4KEI2"/>
<sequence>MAATTPAKTIVLITGANSGIGYELASQLLAKGTYHILLGARTPSKGQTALQSLQSQHHPGTVEYLDLDVTNDDTIARAFSTVQNTHGRLDILVNNAAISAMHLPLRTAMRTSFDTNATGPLLVSHAFAPLLQRSSSPRIINVSSGAGSIARRLDPASPLYKMDGGYQYRASKAALHMLTACLFVEYGRWGCKVQCYDPGFTVSGLSENNRVENGAREVGVSVGWLVDVVEGRRDGEAESGRLLMNDGGWPW</sequence>
<dbReference type="OrthoDB" id="1933717at2759"/>
<reference evidence="4" key="1">
    <citation type="journal article" date="2020" name="Stud. Mycol.">
        <title>101 Dothideomycetes genomes: A test case for predicting lifestyles and emergence of pathogens.</title>
        <authorList>
            <person name="Haridas S."/>
            <person name="Albert R."/>
            <person name="Binder M."/>
            <person name="Bloem J."/>
            <person name="LaButti K."/>
            <person name="Salamov A."/>
            <person name="Andreopoulos B."/>
            <person name="Baker S."/>
            <person name="Barry K."/>
            <person name="Bills G."/>
            <person name="Bluhm B."/>
            <person name="Cannon C."/>
            <person name="Castanera R."/>
            <person name="Culley D."/>
            <person name="Daum C."/>
            <person name="Ezra D."/>
            <person name="Gonzalez J."/>
            <person name="Henrissat B."/>
            <person name="Kuo A."/>
            <person name="Liang C."/>
            <person name="Lipzen A."/>
            <person name="Lutzoni F."/>
            <person name="Magnuson J."/>
            <person name="Mondo S."/>
            <person name="Nolan M."/>
            <person name="Ohm R."/>
            <person name="Pangilinan J."/>
            <person name="Park H.-J."/>
            <person name="Ramirez L."/>
            <person name="Alfaro M."/>
            <person name="Sun H."/>
            <person name="Tritt A."/>
            <person name="Yoshinaga Y."/>
            <person name="Zwiers L.-H."/>
            <person name="Turgeon B."/>
            <person name="Goodwin S."/>
            <person name="Spatafora J."/>
            <person name="Crous P."/>
            <person name="Grigoriev I."/>
        </authorList>
    </citation>
    <scope>NUCLEOTIDE SEQUENCE [LARGE SCALE GENOMIC DNA]</scope>
    <source>
        <strain evidence="4">CBS 304.66</strain>
    </source>
</reference>
<dbReference type="InterPro" id="IPR002347">
    <property type="entry name" value="SDR_fam"/>
</dbReference>
<evidence type="ECO:0000256" key="2">
    <source>
        <dbReference type="RuleBase" id="RU000363"/>
    </source>
</evidence>